<evidence type="ECO:0000313" key="3">
    <source>
        <dbReference type="Proteomes" id="UP001203852"/>
    </source>
</evidence>
<evidence type="ECO:0008006" key="4">
    <source>
        <dbReference type="Google" id="ProtNLM"/>
    </source>
</evidence>
<sequence>MAPVPCCKVLFIPYRTSSSSPSSSPEGPKGATRISQQKHAALEYHRRLKLERLATFDGAIQSQQRREVEKDTQQTQTSLKRPLCPRSQSRTTDDEDQIKRPSLHIWDIGVGRFDPFNVSVPQDTSPYGLEMLDHASSSQWPVFSTSKTVVSVSNIKRAILACAMASPSSFYTIIFAGATHNAFVHTNVEATQENRMLRLSYKYQALRALQKEIQALDGEPSDELLLSILALCAHGSAELLTPPKKATSSALSNAQNFQYYGSMAFEMAHLKALAVLLERKGGLQKVKMPGLAQAIQLAFTFVAFELLSEPYIPLLVPTSLVMSTWPIPTISLSRGQNDLCTGFETLSSILTPLPLFTVIQNIRIITIGYSMYTSGHPQAPSLARMVWARNSVQHDLLSLAEPSAEVMGDSEAALYKLIRLSTLAYMVLVLFPLPRFAGVHAKLAPQLISSLDECTGLGLWDEYPGLLLWSTILGGILSDCDGEDDPGSSPSSQCDEEAAMLPSRFVRMTTLAGVKHQPSAWGLVKDMCGRFLWFEGDECEGQGKAFWRLTCETVLADT</sequence>
<accession>A0AAN6IE70</accession>
<reference evidence="2" key="1">
    <citation type="journal article" date="2022" name="bioRxiv">
        <title>Deciphering the potential niche of two novel black yeast fungi from a biological soil crust based on their genomes, phenotypes, and melanin regulation.</title>
        <authorList>
            <consortium name="DOE Joint Genome Institute"/>
            <person name="Carr E.C."/>
            <person name="Barton Q."/>
            <person name="Grambo S."/>
            <person name="Sullivan M."/>
            <person name="Renfro C.M."/>
            <person name="Kuo A."/>
            <person name="Pangilinan J."/>
            <person name="Lipzen A."/>
            <person name="Keymanesh K."/>
            <person name="Savage E."/>
            <person name="Barry K."/>
            <person name="Grigoriev I.V."/>
            <person name="Riekhof W.R."/>
            <person name="Harris S.S."/>
        </authorList>
    </citation>
    <scope>NUCLEOTIDE SEQUENCE</scope>
    <source>
        <strain evidence="2">JF 03-4F</strain>
    </source>
</reference>
<dbReference type="Proteomes" id="UP001203852">
    <property type="component" value="Unassembled WGS sequence"/>
</dbReference>
<name>A0AAN6IE70_9EURO</name>
<gene>
    <name evidence="2" type="ORF">EDD36DRAFT_466145</name>
</gene>
<feature type="region of interest" description="Disordered" evidence="1">
    <location>
        <begin position="62"/>
        <end position="97"/>
    </location>
</feature>
<dbReference type="PANTHER" id="PTHR37540">
    <property type="entry name" value="TRANSCRIPTION FACTOR (ACR-2), PUTATIVE-RELATED-RELATED"/>
    <property type="match status" value="1"/>
</dbReference>
<dbReference type="EMBL" id="MU404355">
    <property type="protein sequence ID" value="KAI1612309.1"/>
    <property type="molecule type" value="Genomic_DNA"/>
</dbReference>
<feature type="region of interest" description="Disordered" evidence="1">
    <location>
        <begin position="16"/>
        <end position="38"/>
    </location>
</feature>
<evidence type="ECO:0000256" key="1">
    <source>
        <dbReference type="SAM" id="MobiDB-lite"/>
    </source>
</evidence>
<dbReference type="Pfam" id="PF11951">
    <property type="entry name" value="Fungal_trans_2"/>
    <property type="match status" value="1"/>
</dbReference>
<dbReference type="InterPro" id="IPR021858">
    <property type="entry name" value="Fun_TF"/>
</dbReference>
<proteinExistence type="predicted"/>
<protein>
    <recommendedName>
        <fullName evidence="4">Transcription factor domain-containing protein</fullName>
    </recommendedName>
</protein>
<keyword evidence="3" id="KW-1185">Reference proteome</keyword>
<organism evidence="2 3">
    <name type="scientific">Exophiala viscosa</name>
    <dbReference type="NCBI Taxonomy" id="2486360"/>
    <lineage>
        <taxon>Eukaryota</taxon>
        <taxon>Fungi</taxon>
        <taxon>Dikarya</taxon>
        <taxon>Ascomycota</taxon>
        <taxon>Pezizomycotina</taxon>
        <taxon>Eurotiomycetes</taxon>
        <taxon>Chaetothyriomycetidae</taxon>
        <taxon>Chaetothyriales</taxon>
        <taxon>Herpotrichiellaceae</taxon>
        <taxon>Exophiala</taxon>
    </lineage>
</organism>
<comment type="caution">
    <text evidence="2">The sequence shown here is derived from an EMBL/GenBank/DDBJ whole genome shotgun (WGS) entry which is preliminary data.</text>
</comment>
<dbReference type="PANTHER" id="PTHR37540:SF5">
    <property type="entry name" value="TRANSCRIPTION FACTOR DOMAIN-CONTAINING PROTEIN"/>
    <property type="match status" value="1"/>
</dbReference>
<evidence type="ECO:0000313" key="2">
    <source>
        <dbReference type="EMBL" id="KAI1612309.1"/>
    </source>
</evidence>
<dbReference type="AlphaFoldDB" id="A0AAN6IE70"/>